<organism evidence="2 3">
    <name type="scientific">Neoarthrinium moseri</name>
    <dbReference type="NCBI Taxonomy" id="1658444"/>
    <lineage>
        <taxon>Eukaryota</taxon>
        <taxon>Fungi</taxon>
        <taxon>Dikarya</taxon>
        <taxon>Ascomycota</taxon>
        <taxon>Pezizomycotina</taxon>
        <taxon>Sordariomycetes</taxon>
        <taxon>Xylariomycetidae</taxon>
        <taxon>Amphisphaeriales</taxon>
        <taxon>Apiosporaceae</taxon>
        <taxon>Neoarthrinium</taxon>
    </lineage>
</organism>
<evidence type="ECO:0000256" key="1">
    <source>
        <dbReference type="SAM" id="MobiDB-lite"/>
    </source>
</evidence>
<feature type="compositionally biased region" description="Basic and acidic residues" evidence="1">
    <location>
        <begin position="92"/>
        <end position="103"/>
    </location>
</feature>
<protein>
    <recommendedName>
        <fullName evidence="4">Mitochondrial carrier protein pet8</fullName>
    </recommendedName>
</protein>
<feature type="region of interest" description="Disordered" evidence="1">
    <location>
        <begin position="80"/>
        <end position="159"/>
    </location>
</feature>
<gene>
    <name evidence="2" type="ORF">JX265_002973</name>
</gene>
<name>A0A9P9WT12_9PEZI</name>
<reference evidence="2" key="1">
    <citation type="submission" date="2021-03" db="EMBL/GenBank/DDBJ databases">
        <title>Revisited historic fungal species revealed as producer of novel bioactive compounds through whole genome sequencing and comparative genomics.</title>
        <authorList>
            <person name="Vignolle G.A."/>
            <person name="Hochenegger N."/>
            <person name="Mach R.L."/>
            <person name="Mach-Aigner A.R."/>
            <person name="Javad Rahimi M."/>
            <person name="Salim K.A."/>
            <person name="Chan C.M."/>
            <person name="Lim L.B.L."/>
            <person name="Cai F."/>
            <person name="Druzhinina I.S."/>
            <person name="U'Ren J.M."/>
            <person name="Derntl C."/>
        </authorList>
    </citation>
    <scope>NUCLEOTIDE SEQUENCE</scope>
    <source>
        <strain evidence="2">TUCIM 5799</strain>
    </source>
</reference>
<evidence type="ECO:0000313" key="3">
    <source>
        <dbReference type="Proteomes" id="UP000829685"/>
    </source>
</evidence>
<evidence type="ECO:0000313" key="2">
    <source>
        <dbReference type="EMBL" id="KAI1878796.1"/>
    </source>
</evidence>
<accession>A0A9P9WT12</accession>
<dbReference type="AlphaFoldDB" id="A0A9P9WT12"/>
<sequence>MASRTFLQSAAAFRPAAVMASRQSIAQRGIASTSILRHKEDSIRMYPYPQLCPSRFQHCRARGGLRHTATLATQLLTFSTHEDLSDDTQENPGKEEHHKQDLLKKHKEGKGHWKPELASSSEEAVKADRNTEDIETLQKRTKGTAEETSKAGTSMRDGL</sequence>
<dbReference type="EMBL" id="JAFIMR010000005">
    <property type="protein sequence ID" value="KAI1878796.1"/>
    <property type="molecule type" value="Genomic_DNA"/>
</dbReference>
<proteinExistence type="predicted"/>
<feature type="compositionally biased region" description="Basic and acidic residues" evidence="1">
    <location>
        <begin position="123"/>
        <end position="149"/>
    </location>
</feature>
<dbReference type="Proteomes" id="UP000829685">
    <property type="component" value="Unassembled WGS sequence"/>
</dbReference>
<keyword evidence="3" id="KW-1185">Reference proteome</keyword>
<comment type="caution">
    <text evidence="2">The sequence shown here is derived from an EMBL/GenBank/DDBJ whole genome shotgun (WGS) entry which is preliminary data.</text>
</comment>
<evidence type="ECO:0008006" key="4">
    <source>
        <dbReference type="Google" id="ProtNLM"/>
    </source>
</evidence>
<dbReference type="OrthoDB" id="529205at2759"/>